<evidence type="ECO:0000256" key="1">
    <source>
        <dbReference type="SAM" id="MobiDB-lite"/>
    </source>
</evidence>
<protein>
    <submittedName>
        <fullName evidence="2">Uncharacterized protein</fullName>
    </submittedName>
</protein>
<comment type="caution">
    <text evidence="2">The sequence shown here is derived from an EMBL/GenBank/DDBJ whole genome shotgun (WGS) entry which is preliminary data.</text>
</comment>
<dbReference type="Proteomes" id="UP000282759">
    <property type="component" value="Unassembled WGS sequence"/>
</dbReference>
<keyword evidence="3" id="KW-1185">Reference proteome</keyword>
<feature type="region of interest" description="Disordered" evidence="1">
    <location>
        <begin position="1"/>
        <end position="80"/>
    </location>
</feature>
<evidence type="ECO:0000313" key="3">
    <source>
        <dbReference type="Proteomes" id="UP000282759"/>
    </source>
</evidence>
<proteinExistence type="predicted"/>
<organism evidence="2 3">
    <name type="scientific">Mucilaginibacter limnophilus</name>
    <dbReference type="NCBI Taxonomy" id="1932778"/>
    <lineage>
        <taxon>Bacteria</taxon>
        <taxon>Pseudomonadati</taxon>
        <taxon>Bacteroidota</taxon>
        <taxon>Sphingobacteriia</taxon>
        <taxon>Sphingobacteriales</taxon>
        <taxon>Sphingobacteriaceae</taxon>
        <taxon>Mucilaginibacter</taxon>
    </lineage>
</organism>
<name>A0A437MY00_9SPHI</name>
<evidence type="ECO:0000313" key="2">
    <source>
        <dbReference type="EMBL" id="RVU02476.1"/>
    </source>
</evidence>
<feature type="compositionally biased region" description="Polar residues" evidence="1">
    <location>
        <begin position="1"/>
        <end position="10"/>
    </location>
</feature>
<feature type="compositionally biased region" description="Acidic residues" evidence="1">
    <location>
        <begin position="56"/>
        <end position="71"/>
    </location>
</feature>
<dbReference type="EMBL" id="SACK01000001">
    <property type="protein sequence ID" value="RVU02476.1"/>
    <property type="molecule type" value="Genomic_DNA"/>
</dbReference>
<dbReference type="AlphaFoldDB" id="A0A437MY00"/>
<dbReference type="RefSeq" id="WP_127702852.1">
    <property type="nucleotide sequence ID" value="NZ_SACK01000001.1"/>
</dbReference>
<accession>A0A437MY00</accession>
<sequence length="80" mass="8313">MDINTANTVMGGNPIGNEVETNEDIQRLSDNPEIEKGSGYGPPNEGSGETVPAQDADYDGQIDGTGDEEPDLSGTNQSGE</sequence>
<gene>
    <name evidence="2" type="ORF">EOD41_00615</name>
</gene>
<reference evidence="2 3" key="1">
    <citation type="submission" date="2019-01" db="EMBL/GenBank/DDBJ databases">
        <authorList>
            <person name="Chen W.-M."/>
        </authorList>
    </citation>
    <scope>NUCLEOTIDE SEQUENCE [LARGE SCALE GENOMIC DNA]</scope>
    <source>
        <strain evidence="2 3">YBJ-36</strain>
    </source>
</reference>